<dbReference type="InParanoid" id="C3ZRI7"/>
<dbReference type="AlphaFoldDB" id="C3ZRI7"/>
<proteinExistence type="predicted"/>
<sequence>MLRLCERLREPDREMRAHGPTRAEPGYLRALLDSVADMDRCGEVEALKSLGDVNLEQGKLDKDAVKFTRAMSLYVAAIVRCRYPEVGLTLEHRHDYAEKQLAKRRLKQPQCQESTVVVTEATSPAIKL</sequence>
<evidence type="ECO:0000313" key="1">
    <source>
        <dbReference type="EMBL" id="EEN44787.1"/>
    </source>
</evidence>
<dbReference type="EMBL" id="GG666666">
    <property type="protein sequence ID" value="EEN44787.1"/>
    <property type="molecule type" value="Genomic_DNA"/>
</dbReference>
<gene>
    <name evidence="1" type="ORF">BRAFLDRAFT_89795</name>
</gene>
<organism>
    <name type="scientific">Branchiostoma floridae</name>
    <name type="common">Florida lancelet</name>
    <name type="synonym">Amphioxus</name>
    <dbReference type="NCBI Taxonomy" id="7739"/>
    <lineage>
        <taxon>Eukaryota</taxon>
        <taxon>Metazoa</taxon>
        <taxon>Chordata</taxon>
        <taxon>Cephalochordata</taxon>
        <taxon>Leptocardii</taxon>
        <taxon>Amphioxiformes</taxon>
        <taxon>Branchiostomatidae</taxon>
        <taxon>Branchiostoma</taxon>
    </lineage>
</organism>
<reference evidence="1" key="1">
    <citation type="journal article" date="2008" name="Nature">
        <title>The amphioxus genome and the evolution of the chordate karyotype.</title>
        <authorList>
            <consortium name="US DOE Joint Genome Institute (JGI-PGF)"/>
            <person name="Putnam N.H."/>
            <person name="Butts T."/>
            <person name="Ferrier D.E.K."/>
            <person name="Furlong R.F."/>
            <person name="Hellsten U."/>
            <person name="Kawashima T."/>
            <person name="Robinson-Rechavi M."/>
            <person name="Shoguchi E."/>
            <person name="Terry A."/>
            <person name="Yu J.-K."/>
            <person name="Benito-Gutierrez E.L."/>
            <person name="Dubchak I."/>
            <person name="Garcia-Fernandez J."/>
            <person name="Gibson-Brown J.J."/>
            <person name="Grigoriev I.V."/>
            <person name="Horton A.C."/>
            <person name="de Jong P.J."/>
            <person name="Jurka J."/>
            <person name="Kapitonov V.V."/>
            <person name="Kohara Y."/>
            <person name="Kuroki Y."/>
            <person name="Lindquist E."/>
            <person name="Lucas S."/>
            <person name="Osoegawa K."/>
            <person name="Pennacchio L.A."/>
            <person name="Salamov A.A."/>
            <person name="Satou Y."/>
            <person name="Sauka-Spengler T."/>
            <person name="Schmutz J."/>
            <person name="Shin-I T."/>
            <person name="Toyoda A."/>
            <person name="Bronner-Fraser M."/>
            <person name="Fujiyama A."/>
            <person name="Holland L.Z."/>
            <person name="Holland P.W.H."/>
            <person name="Satoh N."/>
            <person name="Rokhsar D.S."/>
        </authorList>
    </citation>
    <scope>NUCLEOTIDE SEQUENCE [LARGE SCALE GENOMIC DNA]</scope>
    <source>
        <strain evidence="1">S238N-H82</strain>
        <tissue evidence="1">Testes</tissue>
    </source>
</reference>
<accession>C3ZRI7</accession>
<name>C3ZRI7_BRAFL</name>
<protein>
    <submittedName>
        <fullName evidence="1">Uncharacterized protein</fullName>
    </submittedName>
</protein>